<feature type="domain" description="Serpin" evidence="2">
    <location>
        <begin position="44"/>
        <end position="411"/>
    </location>
</feature>
<dbReference type="PANTHER" id="PTHR11461:SF211">
    <property type="entry name" value="GH10112P-RELATED"/>
    <property type="match status" value="1"/>
</dbReference>
<dbReference type="SMART" id="SM00093">
    <property type="entry name" value="SERPIN"/>
    <property type="match status" value="1"/>
</dbReference>
<dbReference type="InterPro" id="IPR023796">
    <property type="entry name" value="Serpin_dom"/>
</dbReference>
<proteinExistence type="inferred from homology"/>
<evidence type="ECO:0000313" key="3">
    <source>
        <dbReference type="EMBL" id="PFX29958.1"/>
    </source>
</evidence>
<accession>A0A2B4SMZ9</accession>
<dbReference type="InterPro" id="IPR042178">
    <property type="entry name" value="Serpin_sf_1"/>
</dbReference>
<dbReference type="OrthoDB" id="5954771at2759"/>
<dbReference type="STRING" id="50429.A0A2B4SMZ9"/>
<dbReference type="CDD" id="cd00172">
    <property type="entry name" value="serpin"/>
    <property type="match status" value="1"/>
</dbReference>
<gene>
    <name evidence="3" type="primary">Serpinb1a</name>
    <name evidence="3" type="ORF">AWC38_SpisGene5283</name>
</gene>
<evidence type="ECO:0000259" key="2">
    <source>
        <dbReference type="SMART" id="SM00093"/>
    </source>
</evidence>
<dbReference type="Gene3D" id="2.30.39.10">
    <property type="entry name" value="Alpha-1-antitrypsin, domain 1"/>
    <property type="match status" value="1"/>
</dbReference>
<organism evidence="3 4">
    <name type="scientific">Stylophora pistillata</name>
    <name type="common">Smooth cauliflower coral</name>
    <dbReference type="NCBI Taxonomy" id="50429"/>
    <lineage>
        <taxon>Eukaryota</taxon>
        <taxon>Metazoa</taxon>
        <taxon>Cnidaria</taxon>
        <taxon>Anthozoa</taxon>
        <taxon>Hexacorallia</taxon>
        <taxon>Scleractinia</taxon>
        <taxon>Astrocoeniina</taxon>
        <taxon>Pocilloporidae</taxon>
        <taxon>Stylophora</taxon>
    </lineage>
</organism>
<dbReference type="GO" id="GO:0005615">
    <property type="term" value="C:extracellular space"/>
    <property type="evidence" value="ECO:0007669"/>
    <property type="project" value="InterPro"/>
</dbReference>
<dbReference type="Proteomes" id="UP000225706">
    <property type="component" value="Unassembled WGS sequence"/>
</dbReference>
<dbReference type="Gene3D" id="3.30.497.10">
    <property type="entry name" value="Antithrombin, subunit I, domain 2"/>
    <property type="match status" value="1"/>
</dbReference>
<dbReference type="Pfam" id="PF00079">
    <property type="entry name" value="Serpin"/>
    <property type="match status" value="1"/>
</dbReference>
<comment type="similarity">
    <text evidence="1">Belongs to the serpin family. Ov-serpin subfamily.</text>
</comment>
<dbReference type="InterPro" id="IPR042185">
    <property type="entry name" value="Serpin_sf_2"/>
</dbReference>
<name>A0A2B4SMZ9_STYPI</name>
<reference evidence="4" key="1">
    <citation type="journal article" date="2017" name="bioRxiv">
        <title>Comparative analysis of the genomes of Stylophora pistillata and Acropora digitifera provides evidence for extensive differences between species of corals.</title>
        <authorList>
            <person name="Voolstra C.R."/>
            <person name="Li Y."/>
            <person name="Liew Y.J."/>
            <person name="Baumgarten S."/>
            <person name="Zoccola D."/>
            <person name="Flot J.-F."/>
            <person name="Tambutte S."/>
            <person name="Allemand D."/>
            <person name="Aranda M."/>
        </authorList>
    </citation>
    <scope>NUCLEOTIDE SEQUENCE [LARGE SCALE GENOMIC DNA]</scope>
</reference>
<dbReference type="InterPro" id="IPR036186">
    <property type="entry name" value="Serpin_sf"/>
</dbReference>
<comment type="caution">
    <text evidence="3">The sequence shown here is derived from an EMBL/GenBank/DDBJ whole genome shotgun (WGS) entry which is preliminary data.</text>
</comment>
<dbReference type="GO" id="GO:0004867">
    <property type="term" value="F:serine-type endopeptidase inhibitor activity"/>
    <property type="evidence" value="ECO:0007669"/>
    <property type="project" value="InterPro"/>
</dbReference>
<dbReference type="AlphaFoldDB" id="A0A2B4SMZ9"/>
<dbReference type="PANTHER" id="PTHR11461">
    <property type="entry name" value="SERINE PROTEASE INHIBITOR, SERPIN"/>
    <property type="match status" value="1"/>
</dbReference>
<dbReference type="InterPro" id="IPR000215">
    <property type="entry name" value="Serpin_fam"/>
</dbReference>
<sequence length="414" mass="46275">MPRVSDENHSCIGPEKLLLSLRVCLIERSETVTSESEAANKFALDLHTRLSNGDKFAGENLFYSPASLLIALAMTSLGARGSTSLELMKVLHVDSVSSADLGKSMKNFIDSLNGASDENNKLLIANRLFVQKSFEILQSFQQGTRELYHAEIALVDYIASVERAREEINKWVEQQTNDKIKDLIPSGMLSSDTRLTLVNAIYFKSVWQQKFKKDDTFTGSFFLSQDEEMKVEMMRQEGDFKFVESKDLGCQILEMPYLGNKLSMAIFLPVEMDGLAQLENKITYDTLQQSLSQLDGSMDEVEVIMPKFKLTQQFDLNDILAKMGVEEMFIPGKADLSGISPEPLCVSKIVHKAFVEVNEEGTEAAAATAIGIDLMCLPLPKPMFKADHPFLFLIRHNESGAILFLGRLMKPSVE</sequence>
<evidence type="ECO:0000256" key="1">
    <source>
        <dbReference type="ARBA" id="ARBA00006426"/>
    </source>
</evidence>
<dbReference type="SUPFAM" id="SSF56574">
    <property type="entry name" value="Serpins"/>
    <property type="match status" value="1"/>
</dbReference>
<evidence type="ECO:0000313" key="4">
    <source>
        <dbReference type="Proteomes" id="UP000225706"/>
    </source>
</evidence>
<protein>
    <submittedName>
        <fullName evidence="3">Leukocyte elastase inhibitor A</fullName>
    </submittedName>
</protein>
<dbReference type="InterPro" id="IPR023795">
    <property type="entry name" value="Serpin_CS"/>
</dbReference>
<dbReference type="PROSITE" id="PS00284">
    <property type="entry name" value="SERPIN"/>
    <property type="match status" value="1"/>
</dbReference>
<dbReference type="EMBL" id="LSMT01000058">
    <property type="protein sequence ID" value="PFX29958.1"/>
    <property type="molecule type" value="Genomic_DNA"/>
</dbReference>
<dbReference type="FunFam" id="2.30.39.10:FF:000001">
    <property type="entry name" value="Serpin family B member 2"/>
    <property type="match status" value="1"/>
</dbReference>
<keyword evidence="4" id="KW-1185">Reference proteome</keyword>